<name>A0A6J4TDP6_9ACTN</name>
<dbReference type="InterPro" id="IPR015890">
    <property type="entry name" value="Chorismate_C"/>
</dbReference>
<reference evidence="2" key="1">
    <citation type="submission" date="2020-02" db="EMBL/GenBank/DDBJ databases">
        <authorList>
            <person name="Meier V. D."/>
        </authorList>
    </citation>
    <scope>NUCLEOTIDE SEQUENCE</scope>
    <source>
        <strain evidence="2">AVDCRST_MAG53</strain>
    </source>
</reference>
<dbReference type="GO" id="GO:0000162">
    <property type="term" value="P:L-tryptophan biosynthetic process"/>
    <property type="evidence" value="ECO:0007669"/>
    <property type="project" value="TreeGrafter"/>
</dbReference>
<dbReference type="InterPro" id="IPR043131">
    <property type="entry name" value="BCAT-like_N"/>
</dbReference>
<dbReference type="PANTHER" id="PTHR11236">
    <property type="entry name" value="AMINOBENZOATE/ANTHRANILATE SYNTHASE"/>
    <property type="match status" value="1"/>
</dbReference>
<dbReference type="Gene3D" id="3.20.10.10">
    <property type="entry name" value="D-amino Acid Aminotransferase, subunit A, domain 2"/>
    <property type="match status" value="1"/>
</dbReference>
<dbReference type="Gene3D" id="3.30.470.10">
    <property type="match status" value="1"/>
</dbReference>
<dbReference type="PRINTS" id="PR00095">
    <property type="entry name" value="ANTSNTHASEI"/>
</dbReference>
<dbReference type="SUPFAM" id="SSF56322">
    <property type="entry name" value="ADC synthase"/>
    <property type="match status" value="1"/>
</dbReference>
<dbReference type="EC" id="2.6.1.85" evidence="2"/>
<keyword evidence="2" id="KW-0032">Aminotransferase</keyword>
<dbReference type="EMBL" id="CADCVR010000102">
    <property type="protein sequence ID" value="CAA9520702.1"/>
    <property type="molecule type" value="Genomic_DNA"/>
</dbReference>
<dbReference type="InterPro" id="IPR036038">
    <property type="entry name" value="Aminotransferase-like"/>
</dbReference>
<evidence type="ECO:0000259" key="1">
    <source>
        <dbReference type="Pfam" id="PF00425"/>
    </source>
</evidence>
<dbReference type="Pfam" id="PF00425">
    <property type="entry name" value="Chorismate_bind"/>
    <property type="match status" value="1"/>
</dbReference>
<gene>
    <name evidence="2" type="ORF">AVDCRST_MAG53-3525</name>
</gene>
<dbReference type="InterPro" id="IPR043132">
    <property type="entry name" value="BCAT-like_C"/>
</dbReference>
<accession>A0A6J4TDP6</accession>
<dbReference type="InterPro" id="IPR005801">
    <property type="entry name" value="ADC_synthase"/>
</dbReference>
<dbReference type="Pfam" id="PF01063">
    <property type="entry name" value="Aminotran_4"/>
    <property type="match status" value="1"/>
</dbReference>
<dbReference type="Gene3D" id="3.60.120.10">
    <property type="entry name" value="Anthranilate synthase"/>
    <property type="match status" value="1"/>
</dbReference>
<proteinExistence type="predicted"/>
<protein>
    <submittedName>
        <fullName evidence="2">Para-aminobenzoate synthase, aminase component</fullName>
        <ecNumber evidence="2">2.6.1.85</ecNumber>
    </submittedName>
</protein>
<dbReference type="InterPro" id="IPR001544">
    <property type="entry name" value="Aminotrans_IV"/>
</dbReference>
<dbReference type="SUPFAM" id="SSF56752">
    <property type="entry name" value="D-aminoacid aminotransferase-like PLP-dependent enzymes"/>
    <property type="match status" value="1"/>
</dbReference>
<dbReference type="GO" id="GO:0046820">
    <property type="term" value="F:4-amino-4-deoxychorismate synthase activity"/>
    <property type="evidence" value="ECO:0007669"/>
    <property type="project" value="UniProtKB-EC"/>
</dbReference>
<evidence type="ECO:0000313" key="2">
    <source>
        <dbReference type="EMBL" id="CAA9520702.1"/>
    </source>
</evidence>
<keyword evidence="2" id="KW-0808">Transferase</keyword>
<feature type="domain" description="Chorismate-utilising enzyme C-terminal" evidence="1">
    <location>
        <begin position="189"/>
        <end position="431"/>
    </location>
</feature>
<sequence length="666" mass="68622">MGVAVADLEAPTVPAAARAVRQRLPGTLPAAHAALLVTGEVDAFALTGSWAGVAAVVGTAPLLVLARDDDPFLALDRLPALAAGRGAGVALGGGWFGALGYALGERTEPTVPAPPRTLRLPAAPLAFFDHLLVCDREGGWWFEALSTPERDAALRGRRDALAARLAAAPRPRPVRLRGVRLRAPGASGHRTAVAACRERIGAGEIFQANLCLHLDATLDGRPEDLAVAAAETLAPAHGALQRGTWGALVSASPELFLRRTGRDVRTEPIKGTAPAGSPLALTASAKDRAENVMIVDLMRDDLGRVCEFGSVSVGELAKPRTGAGVTHLVSGVSGRLRPDVGDGELLRATFPPGSVTGAPKVQATRVIAELEGSARELYTGAIGYASPVAGLELSVAIRTFELVGGHAQLGVGGGITSGSHPDAELEECLVKARPLLALGAADAPALTTPSALALPPPALSDGRKRPDPARGVFETLRVLDGVADRLPDHLARLRAGAAACGLRAPGDLRSQVVTAAARQGTGRLRLDLAFDESIAISTGPLPATDGPVRLAPCLLPGGLGAHKWADRRLLDALAVALGAVPLLVDTDGSVLEAAWASVWAQEGDRLLTPPADGRLLPGLTRAALLAGDPRCSEEPLSLTRLGRADAVWVSSALRGLVPALLRPESR</sequence>
<dbReference type="AlphaFoldDB" id="A0A6J4TDP6"/>
<dbReference type="PANTHER" id="PTHR11236:SF50">
    <property type="entry name" value="AMINODEOXYCHORISMATE SYNTHASE COMPONENT 1"/>
    <property type="match status" value="1"/>
</dbReference>
<dbReference type="InterPro" id="IPR019999">
    <property type="entry name" value="Anth_synth_I-like"/>
</dbReference>
<organism evidence="2">
    <name type="scientific">uncultured Solirubrobacteraceae bacterium</name>
    <dbReference type="NCBI Taxonomy" id="1162706"/>
    <lineage>
        <taxon>Bacteria</taxon>
        <taxon>Bacillati</taxon>
        <taxon>Actinomycetota</taxon>
        <taxon>Thermoleophilia</taxon>
        <taxon>Solirubrobacterales</taxon>
        <taxon>Solirubrobacteraceae</taxon>
        <taxon>environmental samples</taxon>
    </lineage>
</organism>